<keyword evidence="1" id="KW-0732">Signal</keyword>
<accession>Q01RQ5</accession>
<dbReference type="Pfam" id="PF03968">
    <property type="entry name" value="LptD_N"/>
    <property type="match status" value="1"/>
</dbReference>
<dbReference type="GO" id="GO:0015221">
    <property type="term" value="F:lipopolysaccharide transmembrane transporter activity"/>
    <property type="evidence" value="ECO:0007669"/>
    <property type="project" value="InterPro"/>
</dbReference>
<proteinExistence type="predicted"/>
<dbReference type="GO" id="GO:0005886">
    <property type="term" value="C:plasma membrane"/>
    <property type="evidence" value="ECO:0007669"/>
    <property type="project" value="InterPro"/>
</dbReference>
<feature type="compositionally biased region" description="Basic and acidic residues" evidence="2">
    <location>
        <begin position="526"/>
        <end position="535"/>
    </location>
</feature>
<name>Q01RQ5_SOLUE</name>
<sequence precursor="true">MRGMRWLLLVAIAVILGAVALKYRAQKRILAGMVTPTPAALAADLSASSQHWSYRNKDLKTGRIIADIDAESMEQPTDASRVELKKVTMKIYSKLGQTYDLVKSAAASFNTTDRSLYSQGEVEITLNLPIEGAPAKQPTVIKSSGVTFDSNTGRADTDQPSSFVFEKGDGKATGATYDPTTRQLEMKRDVEVHWNPPGKNPKPMKIEAAGLSYHETTSEIWLKPWGKMTREATIVEGNDVVVHLQDQVIRQVTAVKAHGTDDLPTRKLRYAADELAMDFDDDGVARTINGNRNANLVSTTDASETTVTGDHVDLSFDANGHEAVLTRVAANGNSVITAKPLPVPGRPLTETHVLRSEAFEMKMRPGGREIENVTTKTPGKIEFLPNLPAQHHRVIDGNNFVIAYGDKNRVDSFKAVNAKTQTDPSADELKRKNRAVSYTTSRELEVRFDPKTGHMSTMQQSGDFSYQEADRRARSAKATMDSDNVILLDTGARISDSTGSTAADRIHMDQRTGDFTAEGNVNSTRMPDKDQKKNSEMLSGDAPLQATARKMDSRNRNRTIRYEGDAHLWQGANRIQADVVDIDREKDKKVLVADGHVITNLWEEPKDEAKKKSATPVLTEVHAAHMVYTEETRLTHYTGGTQLTRPGLQVKSSELRAFLAESGADSRVEKAYADGAVEIFSSGKDRTRNGTGEHAEYYTGDQKVILRGPWVKMVEKIFTLPEPKTTEGSELTYYANDDKMIVTSDTAAKPAQTRIIRKKGK</sequence>
<dbReference type="eggNOG" id="COG1934">
    <property type="taxonomic scope" value="Bacteria"/>
</dbReference>
<evidence type="ECO:0000256" key="2">
    <source>
        <dbReference type="SAM" id="MobiDB-lite"/>
    </source>
</evidence>
<dbReference type="GO" id="GO:0017089">
    <property type="term" value="F:glycolipid transfer activity"/>
    <property type="evidence" value="ECO:0007669"/>
    <property type="project" value="TreeGrafter"/>
</dbReference>
<dbReference type="KEGG" id="sus:Acid_6744"/>
<dbReference type="InterPro" id="IPR010664">
    <property type="entry name" value="LipoPS_assembly_LptC-rel"/>
</dbReference>
<reference evidence="4" key="1">
    <citation type="submission" date="2006-10" db="EMBL/GenBank/DDBJ databases">
        <title>Complete sequence of Solibacter usitatus Ellin6076.</title>
        <authorList>
            <consortium name="US DOE Joint Genome Institute"/>
            <person name="Copeland A."/>
            <person name="Lucas S."/>
            <person name="Lapidus A."/>
            <person name="Barry K."/>
            <person name="Detter J.C."/>
            <person name="Glavina del Rio T."/>
            <person name="Hammon N."/>
            <person name="Israni S."/>
            <person name="Dalin E."/>
            <person name="Tice H."/>
            <person name="Pitluck S."/>
            <person name="Thompson L.S."/>
            <person name="Brettin T."/>
            <person name="Bruce D."/>
            <person name="Han C."/>
            <person name="Tapia R."/>
            <person name="Gilna P."/>
            <person name="Schmutz J."/>
            <person name="Larimer F."/>
            <person name="Land M."/>
            <person name="Hauser L."/>
            <person name="Kyrpides N."/>
            <person name="Mikhailova N."/>
            <person name="Janssen P.H."/>
            <person name="Kuske C.R."/>
            <person name="Richardson P."/>
        </authorList>
    </citation>
    <scope>NUCLEOTIDE SEQUENCE</scope>
    <source>
        <strain evidence="4">Ellin6076</strain>
    </source>
</reference>
<feature type="domain" description="Organic solvent tolerance-like N-terminal" evidence="3">
    <location>
        <begin position="620"/>
        <end position="737"/>
    </location>
</feature>
<dbReference type="Gene3D" id="2.60.450.10">
    <property type="entry name" value="Lipopolysaccharide (LPS) transport protein A like domain"/>
    <property type="match status" value="3"/>
</dbReference>
<dbReference type="STRING" id="234267.Acid_6744"/>
<evidence type="ECO:0000256" key="1">
    <source>
        <dbReference type="ARBA" id="ARBA00022729"/>
    </source>
</evidence>
<dbReference type="GO" id="GO:0030288">
    <property type="term" value="C:outer membrane-bounded periplasmic space"/>
    <property type="evidence" value="ECO:0007669"/>
    <property type="project" value="TreeGrafter"/>
</dbReference>
<dbReference type="EMBL" id="CP000473">
    <property type="protein sequence ID" value="ABJ87665.1"/>
    <property type="molecule type" value="Genomic_DNA"/>
</dbReference>
<dbReference type="PANTHER" id="PTHR36504:SF1">
    <property type="entry name" value="LIPOPOLYSACCHARIDE EXPORT SYSTEM PROTEIN LPTA"/>
    <property type="match status" value="1"/>
</dbReference>
<dbReference type="PANTHER" id="PTHR36504">
    <property type="entry name" value="LIPOPOLYSACCHARIDE EXPORT SYSTEM PROTEIN LPTA"/>
    <property type="match status" value="1"/>
</dbReference>
<feature type="compositionally biased region" description="Polar residues" evidence="2">
    <location>
        <begin position="151"/>
        <end position="162"/>
    </location>
</feature>
<dbReference type="AlphaFoldDB" id="Q01RQ5"/>
<dbReference type="HOGENOM" id="CLU_366344_0_0_0"/>
<dbReference type="Pfam" id="PF06835">
    <property type="entry name" value="LptC"/>
    <property type="match status" value="1"/>
</dbReference>
<dbReference type="InterPro" id="IPR005653">
    <property type="entry name" value="OstA-like_N"/>
</dbReference>
<evidence type="ECO:0000259" key="3">
    <source>
        <dbReference type="Pfam" id="PF03968"/>
    </source>
</evidence>
<dbReference type="InParanoid" id="Q01RQ5"/>
<dbReference type="GO" id="GO:0009279">
    <property type="term" value="C:cell outer membrane"/>
    <property type="evidence" value="ECO:0007669"/>
    <property type="project" value="TreeGrafter"/>
</dbReference>
<evidence type="ECO:0000313" key="4">
    <source>
        <dbReference type="EMBL" id="ABJ87665.1"/>
    </source>
</evidence>
<dbReference type="OrthoDB" id="127349at2"/>
<feature type="region of interest" description="Disordered" evidence="2">
    <location>
        <begin position="512"/>
        <end position="537"/>
    </location>
</feature>
<gene>
    <name evidence="4" type="ordered locus">Acid_6744</name>
</gene>
<dbReference type="NCBIfam" id="TIGR04409">
    <property type="entry name" value="LptC_YrbK"/>
    <property type="match status" value="1"/>
</dbReference>
<protein>
    <submittedName>
        <fullName evidence="4">OstA family protein</fullName>
    </submittedName>
</protein>
<dbReference type="eggNOG" id="COG1452">
    <property type="taxonomic scope" value="Bacteria"/>
</dbReference>
<dbReference type="InterPro" id="IPR026265">
    <property type="entry name" value="LptC"/>
</dbReference>
<dbReference type="InterPro" id="IPR052037">
    <property type="entry name" value="LPS_export_LptA"/>
</dbReference>
<organism evidence="4">
    <name type="scientific">Solibacter usitatus (strain Ellin6076)</name>
    <dbReference type="NCBI Taxonomy" id="234267"/>
    <lineage>
        <taxon>Bacteria</taxon>
        <taxon>Pseudomonadati</taxon>
        <taxon>Acidobacteriota</taxon>
        <taxon>Terriglobia</taxon>
        <taxon>Bryobacterales</taxon>
        <taxon>Solibacteraceae</taxon>
        <taxon>Candidatus Solibacter</taxon>
    </lineage>
</organism>
<feature type="region of interest" description="Disordered" evidence="2">
    <location>
        <begin position="151"/>
        <end position="176"/>
    </location>
</feature>